<evidence type="ECO:0000313" key="3">
    <source>
        <dbReference type="EMBL" id="AND75181.1"/>
    </source>
</evidence>
<protein>
    <submittedName>
        <fullName evidence="3">Uncharacterized protein</fullName>
    </submittedName>
</protein>
<feature type="coiled-coil region" evidence="1">
    <location>
        <begin position="404"/>
        <end position="438"/>
    </location>
</feature>
<dbReference type="EMBL" id="KU935715">
    <property type="protein sequence ID" value="AND75181.1"/>
    <property type="molecule type" value="Genomic_DNA"/>
</dbReference>
<accession>A0A172PZZ2</accession>
<proteinExistence type="predicted"/>
<reference evidence="4" key="1">
    <citation type="submission" date="2016-03" db="EMBL/GenBank/DDBJ databases">
        <title>Characterization of Acinetobacter baumannii phage vB_AbaM_ME3.</title>
        <authorList>
            <person name="Buttimer C.T.H."/>
            <person name="Elbreki M."/>
            <person name="Coffey A."/>
        </authorList>
    </citation>
    <scope>NUCLEOTIDE SEQUENCE [LARGE SCALE GENOMIC DNA]</scope>
</reference>
<sequence>MRINSKETYQVGHMPIKDSSKAVSIRIEAAHAGIVNGNYIFYTPKALEQGSRSLKEFFKPLQKQHYDKTLGYIYDAVFEPKSNSRHLDNINSAKTATDLVRAVKDYYKSEEYKKNSEGFGVLISKAKLYNQSKIKTLLRKDKGHVSIAGDSEGALCSICSGIVTECEHELGNRYGNEVCFAIADNLELDHISFEEIPANWKTNTLIITDSQLLGKIELIEGQTMKLTLDELKQRLENIEDVLTELGLSEYLTEYKTTLETASATDFLFPKEKLVPLNSKLAVIVATKLLDLLDETEEKTTVASIVEKEYKEVLGETTLEDAIEALKVVEEDTKTVEEDSTDTVEDDTTTKEETTSVEENAESKETVLEVTDADQIALKIIDSLQAIVDTKFEELESKLNEAIAAKEKKASIQIYEDRYEAVQTELRVAKEAEKQLEDELKSSLLTQILLLKKVDVESEYYQKLQSRSLNELKMTLEDHQAYAESVTFTATKEEVKDESLAITDSQKEKTVTTDSVPGAEAIDTMSDSEDETKETKTALEVQDADAIVNKILAGLGNDPLSKGEYSMLYKTTAIQHGIATAKKLHTVLKQQFKI</sequence>
<keyword evidence="1" id="KW-0175">Coiled coil</keyword>
<evidence type="ECO:0000256" key="2">
    <source>
        <dbReference type="SAM" id="MobiDB-lite"/>
    </source>
</evidence>
<evidence type="ECO:0000313" key="4">
    <source>
        <dbReference type="Proteomes" id="UP000225947"/>
    </source>
</evidence>
<organism evidence="3 4">
    <name type="scientific">Acinetobacter phage vB_AbaM_ME3</name>
    <dbReference type="NCBI Taxonomy" id="1837876"/>
    <lineage>
        <taxon>Viruses</taxon>
        <taxon>Duplodnaviria</taxon>
        <taxon>Heunggongvirae</taxon>
        <taxon>Uroviricota</taxon>
        <taxon>Caudoviricetes</taxon>
        <taxon>Metrivirus</taxon>
        <taxon>Metrivirus ME3</taxon>
    </lineage>
</organism>
<feature type="region of interest" description="Disordered" evidence="2">
    <location>
        <begin position="333"/>
        <end position="362"/>
    </location>
</feature>
<feature type="coiled-coil region" evidence="1">
    <location>
        <begin position="221"/>
        <end position="248"/>
    </location>
</feature>
<evidence type="ECO:0000256" key="1">
    <source>
        <dbReference type="SAM" id="Coils"/>
    </source>
</evidence>
<name>A0A172PZZ2_9CAUD</name>
<feature type="compositionally biased region" description="Acidic residues" evidence="2">
    <location>
        <begin position="337"/>
        <end position="346"/>
    </location>
</feature>
<keyword evidence="4" id="KW-1185">Reference proteome</keyword>
<gene>
    <name evidence="3" type="ORF">ME3_20</name>
</gene>
<dbReference type="Proteomes" id="UP000225947">
    <property type="component" value="Segment"/>
</dbReference>